<dbReference type="EMBL" id="LHPF02000021">
    <property type="protein sequence ID" value="PSC70223.1"/>
    <property type="molecule type" value="Genomic_DNA"/>
</dbReference>
<accession>A0A2P6V818</accession>
<evidence type="ECO:0000256" key="2">
    <source>
        <dbReference type="SAM" id="Phobius"/>
    </source>
</evidence>
<sequence>MRGLWLLAGGYVLARLTGGALAHMTGIFRRNAGRKRRLLRQLEVVEERIAIMVALQEWAEKQAAPPGAAQVAAAAARPAEGAAEAEAVAAEAEAVLAVAPPRRVSPAASEESGGSGELVEMPMVEELEAAEEGTAGPSGSGAAAGRSGSNGGGGGGRSRSAGAGSAGADPSGLSGLKAYVVGWLQACVLVARSARQARSLPAAAVTESNIASPGLLLCYRAAALGWALIIGLCQLANKGPYVFVFFTVWNWWLLTLYFALASAASARAWLACRQQQQAAETPAAQQQRAKGGRSADWLERAAVAVFCTETPVTLAIDFLTWFVLVPMLMADPSAQRVQFWEERIFNFESYNQHGFNAVMMLGDLVLNQIPVTMTDAGWLALWGSLFGLWSGLFYHRTNRFIYPFLDAHKPYAWASYLGVFGVLWVAFLLFWGAARARTLLLVPRSRARKAAAAAAGGGARGAAAAPASAEQLLEARGSSSLQPRVQPCVALVQDKMKVG</sequence>
<evidence type="ECO:0000313" key="4">
    <source>
        <dbReference type="Proteomes" id="UP000239649"/>
    </source>
</evidence>
<keyword evidence="4" id="KW-1185">Reference proteome</keyword>
<comment type="caution">
    <text evidence="3">The sequence shown here is derived from an EMBL/GenBank/DDBJ whole genome shotgun (WGS) entry which is preliminary data.</text>
</comment>
<dbReference type="OrthoDB" id="419711at2759"/>
<reference evidence="3 4" key="1">
    <citation type="journal article" date="2018" name="Plant J.">
        <title>Genome sequences of Chlorella sorokiniana UTEX 1602 and Micractinium conductrix SAG 241.80: implications to maltose excretion by a green alga.</title>
        <authorList>
            <person name="Arriola M.B."/>
            <person name="Velmurugan N."/>
            <person name="Zhang Y."/>
            <person name="Plunkett M.H."/>
            <person name="Hondzo H."/>
            <person name="Barney B.M."/>
        </authorList>
    </citation>
    <scope>NUCLEOTIDE SEQUENCE [LARGE SCALE GENOMIC DNA]</scope>
    <source>
        <strain evidence="3 4">SAG 241.80</strain>
    </source>
</reference>
<protein>
    <submittedName>
        <fullName evidence="3">Uncharacterized protein</fullName>
    </submittedName>
</protein>
<name>A0A2P6V818_9CHLO</name>
<keyword evidence="2" id="KW-0472">Membrane</keyword>
<gene>
    <name evidence="3" type="ORF">C2E20_6303</name>
</gene>
<dbReference type="PANTHER" id="PTHR12242">
    <property type="entry name" value="OS02G0130600 PROTEIN-RELATED"/>
    <property type="match status" value="1"/>
</dbReference>
<feature type="region of interest" description="Disordered" evidence="1">
    <location>
        <begin position="130"/>
        <end position="166"/>
    </location>
</feature>
<feature type="compositionally biased region" description="Low complexity" evidence="1">
    <location>
        <begin position="132"/>
        <end position="147"/>
    </location>
</feature>
<keyword evidence="2" id="KW-1133">Transmembrane helix</keyword>
<dbReference type="Proteomes" id="UP000239649">
    <property type="component" value="Unassembled WGS sequence"/>
</dbReference>
<dbReference type="GO" id="GO:0016020">
    <property type="term" value="C:membrane"/>
    <property type="evidence" value="ECO:0007669"/>
    <property type="project" value="TreeGrafter"/>
</dbReference>
<dbReference type="PANTHER" id="PTHR12242:SF22">
    <property type="entry name" value="OS02G0130600 PROTEIN"/>
    <property type="match status" value="1"/>
</dbReference>
<dbReference type="AlphaFoldDB" id="A0A2P6V818"/>
<feature type="transmembrane region" description="Helical" evidence="2">
    <location>
        <begin position="376"/>
        <end position="394"/>
    </location>
</feature>
<keyword evidence="2" id="KW-0812">Transmembrane</keyword>
<feature type="transmembrane region" description="Helical" evidence="2">
    <location>
        <begin position="414"/>
        <end position="434"/>
    </location>
</feature>
<proteinExistence type="predicted"/>
<evidence type="ECO:0000313" key="3">
    <source>
        <dbReference type="EMBL" id="PSC70223.1"/>
    </source>
</evidence>
<evidence type="ECO:0000256" key="1">
    <source>
        <dbReference type="SAM" id="MobiDB-lite"/>
    </source>
</evidence>
<feature type="transmembrane region" description="Helical" evidence="2">
    <location>
        <begin position="241"/>
        <end position="260"/>
    </location>
</feature>
<feature type="compositionally biased region" description="Gly residues" evidence="1">
    <location>
        <begin position="148"/>
        <end position="157"/>
    </location>
</feature>
<organism evidence="3 4">
    <name type="scientific">Micractinium conductrix</name>
    <dbReference type="NCBI Taxonomy" id="554055"/>
    <lineage>
        <taxon>Eukaryota</taxon>
        <taxon>Viridiplantae</taxon>
        <taxon>Chlorophyta</taxon>
        <taxon>core chlorophytes</taxon>
        <taxon>Trebouxiophyceae</taxon>
        <taxon>Chlorellales</taxon>
        <taxon>Chlorellaceae</taxon>
        <taxon>Chlorella clade</taxon>
        <taxon>Micractinium</taxon>
    </lineage>
</organism>